<dbReference type="EC" id="1.1.1.95" evidence="5"/>
<dbReference type="GO" id="GO:0051287">
    <property type="term" value="F:NAD binding"/>
    <property type="evidence" value="ECO:0007669"/>
    <property type="project" value="InterPro"/>
</dbReference>
<reference evidence="14" key="2">
    <citation type="submission" date="2021-04" db="EMBL/GenBank/DDBJ databases">
        <authorList>
            <person name="Gilroy R."/>
        </authorList>
    </citation>
    <scope>NUCLEOTIDE SEQUENCE</scope>
    <source>
        <strain evidence="14">ChiBcec16_6824</strain>
    </source>
</reference>
<evidence type="ECO:0000256" key="8">
    <source>
        <dbReference type="ARBA" id="ARBA00023027"/>
    </source>
</evidence>
<dbReference type="InterPro" id="IPR045865">
    <property type="entry name" value="ACT-like_dom_sf"/>
</dbReference>
<proteinExistence type="inferred from homology"/>
<comment type="pathway">
    <text evidence="2">Amino-acid biosynthesis; L-serine biosynthesis; L-serine from 3-phospho-D-glycerate: step 1/3.</text>
</comment>
<evidence type="ECO:0000256" key="2">
    <source>
        <dbReference type="ARBA" id="ARBA00005216"/>
    </source>
</evidence>
<evidence type="ECO:0000256" key="4">
    <source>
        <dbReference type="ARBA" id="ARBA00013001"/>
    </source>
</evidence>
<dbReference type="EC" id="1.1.1.399" evidence="4"/>
<dbReference type="Pfam" id="PF00389">
    <property type="entry name" value="2-Hacid_dh"/>
    <property type="match status" value="1"/>
</dbReference>
<dbReference type="PANTHER" id="PTHR42938:SF47">
    <property type="entry name" value="HYDROXYPYRUVATE REDUCTASE"/>
    <property type="match status" value="1"/>
</dbReference>
<dbReference type="InterPro" id="IPR002912">
    <property type="entry name" value="ACT_dom"/>
</dbReference>
<dbReference type="SUPFAM" id="SSF52283">
    <property type="entry name" value="Formate/glycerate dehydrogenase catalytic domain-like"/>
    <property type="match status" value="1"/>
</dbReference>
<dbReference type="GO" id="GO:0004617">
    <property type="term" value="F:phosphoglycerate dehydrogenase activity"/>
    <property type="evidence" value="ECO:0007669"/>
    <property type="project" value="UniProtKB-EC"/>
</dbReference>
<organism evidence="14 15">
    <name type="scientific">Candidatus Flavonifractor merdigallinarum</name>
    <dbReference type="NCBI Taxonomy" id="2838589"/>
    <lineage>
        <taxon>Bacteria</taxon>
        <taxon>Bacillati</taxon>
        <taxon>Bacillota</taxon>
        <taxon>Clostridia</taxon>
        <taxon>Eubacteriales</taxon>
        <taxon>Oscillospiraceae</taxon>
        <taxon>Flavonifractor</taxon>
    </lineage>
</organism>
<dbReference type="AlphaFoldDB" id="A0A9D1Y7M3"/>
<comment type="caution">
    <text evidence="14">The sequence shown here is derived from an EMBL/GenBank/DDBJ whole genome shotgun (WGS) entry which is preliminary data.</text>
</comment>
<evidence type="ECO:0000256" key="7">
    <source>
        <dbReference type="ARBA" id="ARBA00023002"/>
    </source>
</evidence>
<dbReference type="CDD" id="cd04901">
    <property type="entry name" value="ACT_3PGDH"/>
    <property type="match status" value="1"/>
</dbReference>
<comment type="function">
    <text evidence="1">Catalyzes the reversible oxidation of 3-phospho-D-glycerate to 3-phosphonooxypyruvate, the first step of the phosphorylated L-serine biosynthesis pathway. Also catalyzes the reversible oxidation of 2-hydroxyglutarate to 2-oxoglutarate.</text>
</comment>
<dbReference type="PANTHER" id="PTHR42938">
    <property type="entry name" value="FORMATE DEHYDROGENASE 1"/>
    <property type="match status" value="1"/>
</dbReference>
<evidence type="ECO:0000256" key="6">
    <source>
        <dbReference type="ARBA" id="ARBA00021582"/>
    </source>
</evidence>
<dbReference type="PROSITE" id="PS00065">
    <property type="entry name" value="D_2_HYDROXYACID_DH_1"/>
    <property type="match status" value="1"/>
</dbReference>
<dbReference type="CDD" id="cd12174">
    <property type="entry name" value="PGDH_like_3"/>
    <property type="match status" value="1"/>
</dbReference>
<dbReference type="Gene3D" id="3.30.70.260">
    <property type="match status" value="1"/>
</dbReference>
<comment type="similarity">
    <text evidence="3 12">Belongs to the D-isomer specific 2-hydroxyacid dehydrogenase family.</text>
</comment>
<evidence type="ECO:0000313" key="14">
    <source>
        <dbReference type="EMBL" id="HIY20827.1"/>
    </source>
</evidence>
<evidence type="ECO:0000259" key="13">
    <source>
        <dbReference type="PROSITE" id="PS51671"/>
    </source>
</evidence>
<evidence type="ECO:0000256" key="5">
    <source>
        <dbReference type="ARBA" id="ARBA00013143"/>
    </source>
</evidence>
<dbReference type="InterPro" id="IPR036291">
    <property type="entry name" value="NAD(P)-bd_dom_sf"/>
</dbReference>
<dbReference type="Proteomes" id="UP000823868">
    <property type="component" value="Unassembled WGS sequence"/>
</dbReference>
<evidence type="ECO:0000256" key="12">
    <source>
        <dbReference type="RuleBase" id="RU003719"/>
    </source>
</evidence>
<evidence type="ECO:0000256" key="10">
    <source>
        <dbReference type="ARBA" id="ARBA00048126"/>
    </source>
</evidence>
<keyword evidence="8" id="KW-0520">NAD</keyword>
<dbReference type="PROSITE" id="PS51671">
    <property type="entry name" value="ACT"/>
    <property type="match status" value="1"/>
</dbReference>
<name>A0A9D1Y7M3_9FIRM</name>
<evidence type="ECO:0000256" key="11">
    <source>
        <dbReference type="ARBA" id="ARBA00048731"/>
    </source>
</evidence>
<dbReference type="SUPFAM" id="SSF55021">
    <property type="entry name" value="ACT-like"/>
    <property type="match status" value="1"/>
</dbReference>
<feature type="domain" description="ACT" evidence="13">
    <location>
        <begin position="319"/>
        <end position="389"/>
    </location>
</feature>
<dbReference type="Pfam" id="PF02826">
    <property type="entry name" value="2-Hacid_dh_C"/>
    <property type="match status" value="1"/>
</dbReference>
<dbReference type="SUPFAM" id="SSF51735">
    <property type="entry name" value="NAD(P)-binding Rossmann-fold domains"/>
    <property type="match status" value="1"/>
</dbReference>
<dbReference type="Gene3D" id="3.40.50.720">
    <property type="entry name" value="NAD(P)-binding Rossmann-like Domain"/>
    <property type="match status" value="2"/>
</dbReference>
<gene>
    <name evidence="14" type="ORF">H9841_02865</name>
</gene>
<keyword evidence="7 12" id="KW-0560">Oxidoreductase</keyword>
<sequence>MYAIKTMNHIAPAGVDVLTDAGFQVGAEVVNPDGILVRSASLHETEFNPALRAIARAGAGTNNIPLERCSQSGIVVFNSPGANANAVKELTIAALLMASRNLVGGAAWVREQAEAGEDLSTAVEKGKSVFAGPEIAGKTLGVVGLGAIGVLVANAALKLGMEVYGYDPYLSVETALRLDRHVHCVQDCEQLWRCADYITLHLPYMESTKHTINAQVLELTKPGVRVVNLARGGLVDDAAMCAALSAGKVARYVTDFPNNQILQAPNVVAFPHLGASTPESELNCAVMAAKVLREYLENGNIQNSVNFPNLSMERGGLTRVCALHRNIPNMLLKLTTVLSGAGFNIEHMSNKARGEYAYTMIDLNAPVQEESLKALRAVEGVFRIRLIQGK</sequence>
<comment type="catalytic activity">
    <reaction evidence="11">
        <text>(2R)-3-phosphoglycerate + NAD(+) = 3-phosphooxypyruvate + NADH + H(+)</text>
        <dbReference type="Rhea" id="RHEA:12641"/>
        <dbReference type="ChEBI" id="CHEBI:15378"/>
        <dbReference type="ChEBI" id="CHEBI:18110"/>
        <dbReference type="ChEBI" id="CHEBI:57540"/>
        <dbReference type="ChEBI" id="CHEBI:57945"/>
        <dbReference type="ChEBI" id="CHEBI:58272"/>
        <dbReference type="EC" id="1.1.1.95"/>
    </reaction>
</comment>
<reference evidence="14" key="1">
    <citation type="journal article" date="2021" name="PeerJ">
        <title>Extensive microbial diversity within the chicken gut microbiome revealed by metagenomics and culture.</title>
        <authorList>
            <person name="Gilroy R."/>
            <person name="Ravi A."/>
            <person name="Getino M."/>
            <person name="Pursley I."/>
            <person name="Horton D.L."/>
            <person name="Alikhan N.F."/>
            <person name="Baker D."/>
            <person name="Gharbi K."/>
            <person name="Hall N."/>
            <person name="Watson M."/>
            <person name="Adriaenssens E.M."/>
            <person name="Foster-Nyarko E."/>
            <person name="Jarju S."/>
            <person name="Secka A."/>
            <person name="Antonio M."/>
            <person name="Oren A."/>
            <person name="Chaudhuri R.R."/>
            <person name="La Ragione R."/>
            <person name="Hildebrand F."/>
            <person name="Pallen M.J."/>
        </authorList>
    </citation>
    <scope>NUCLEOTIDE SEQUENCE</scope>
    <source>
        <strain evidence="14">ChiBcec16_6824</strain>
    </source>
</reference>
<dbReference type="PROSITE" id="PS00671">
    <property type="entry name" value="D_2_HYDROXYACID_DH_3"/>
    <property type="match status" value="1"/>
</dbReference>
<comment type="catalytic activity">
    <reaction evidence="10">
        <text>(R)-2-hydroxyglutarate + NAD(+) = 2-oxoglutarate + NADH + H(+)</text>
        <dbReference type="Rhea" id="RHEA:49612"/>
        <dbReference type="ChEBI" id="CHEBI:15378"/>
        <dbReference type="ChEBI" id="CHEBI:15801"/>
        <dbReference type="ChEBI" id="CHEBI:16810"/>
        <dbReference type="ChEBI" id="CHEBI:57540"/>
        <dbReference type="ChEBI" id="CHEBI:57945"/>
        <dbReference type="EC" id="1.1.1.399"/>
    </reaction>
</comment>
<evidence type="ECO:0000313" key="15">
    <source>
        <dbReference type="Proteomes" id="UP000823868"/>
    </source>
</evidence>
<evidence type="ECO:0000256" key="1">
    <source>
        <dbReference type="ARBA" id="ARBA00003800"/>
    </source>
</evidence>
<evidence type="ECO:0000256" key="9">
    <source>
        <dbReference type="ARBA" id="ARBA00030455"/>
    </source>
</evidence>
<protein>
    <recommendedName>
        <fullName evidence="6">D-3-phosphoglycerate dehydrogenase</fullName>
        <ecNumber evidence="4">1.1.1.399</ecNumber>
        <ecNumber evidence="5">1.1.1.95</ecNumber>
    </recommendedName>
    <alternativeName>
        <fullName evidence="9">2-oxoglutarate reductase</fullName>
    </alternativeName>
</protein>
<dbReference type="InterPro" id="IPR006139">
    <property type="entry name" value="D-isomer_2_OHA_DH_cat_dom"/>
</dbReference>
<dbReference type="InterPro" id="IPR006140">
    <property type="entry name" value="D-isomer_DH_NAD-bd"/>
</dbReference>
<dbReference type="InterPro" id="IPR029752">
    <property type="entry name" value="D-isomer_DH_CS1"/>
</dbReference>
<dbReference type="EMBL" id="DXDX01000055">
    <property type="protein sequence ID" value="HIY20827.1"/>
    <property type="molecule type" value="Genomic_DNA"/>
</dbReference>
<evidence type="ECO:0000256" key="3">
    <source>
        <dbReference type="ARBA" id="ARBA00005854"/>
    </source>
</evidence>
<dbReference type="InterPro" id="IPR029753">
    <property type="entry name" value="D-isomer_DH_CS"/>
</dbReference>
<accession>A0A9D1Y7M3</accession>